<feature type="non-terminal residue" evidence="1">
    <location>
        <position position="1"/>
    </location>
</feature>
<sequence>EIREKIYHDPQLLREIKGHKCYRILRCHFSA</sequence>
<accession>Q96C35</accession>
<protein>
    <submittedName>
        <fullName evidence="1">Uncharacterized protein</fullName>
    </submittedName>
</protein>
<dbReference type="EMBL" id="BC014871">
    <property type="protein sequence ID" value="AAH14871.1"/>
    <property type="molecule type" value="mRNA"/>
</dbReference>
<organism evidence="1">
    <name type="scientific">Homo sapiens</name>
    <name type="common">Human</name>
    <dbReference type="NCBI Taxonomy" id="9606"/>
    <lineage>
        <taxon>Eukaryota</taxon>
        <taxon>Metazoa</taxon>
        <taxon>Chordata</taxon>
        <taxon>Craniata</taxon>
        <taxon>Vertebrata</taxon>
        <taxon>Euteleostomi</taxon>
        <taxon>Mammalia</taxon>
        <taxon>Eutheria</taxon>
        <taxon>Euarchontoglires</taxon>
        <taxon>Primates</taxon>
        <taxon>Haplorrhini</taxon>
        <taxon>Catarrhini</taxon>
        <taxon>Hominidae</taxon>
        <taxon>Homo</taxon>
    </lineage>
</organism>
<evidence type="ECO:0000313" key="1">
    <source>
        <dbReference type="EMBL" id="AAH14871.1"/>
    </source>
</evidence>
<name>Q96C35_HUMAN</name>
<reference evidence="1" key="1">
    <citation type="submission" date="2001-10" db="EMBL/GenBank/DDBJ databases">
        <authorList>
            <person name="Strausberg R."/>
        </authorList>
    </citation>
    <scope>NUCLEOTIDE SEQUENCE</scope>
    <source>
        <tissue evidence="1">Skin</tissue>
    </source>
</reference>
<dbReference type="AlphaFoldDB" id="Q96C35"/>
<proteinExistence type="evidence at transcript level"/>